<dbReference type="PANTHER" id="PTHR22893:SF91">
    <property type="entry name" value="NADPH DEHYDROGENASE 2-RELATED"/>
    <property type="match status" value="1"/>
</dbReference>
<evidence type="ECO:0000259" key="4">
    <source>
        <dbReference type="Pfam" id="PF00724"/>
    </source>
</evidence>
<dbReference type="InterPro" id="IPR045247">
    <property type="entry name" value="Oye-like"/>
</dbReference>
<dbReference type="CDD" id="cd02933">
    <property type="entry name" value="OYE_like_FMN"/>
    <property type="match status" value="1"/>
</dbReference>
<sequence>MSQLPHLLAPLQLGDIVLRNRVVMAPMTRSRVEQRDLPGAMQVEYYRQRASAGVIISEGVHPSPTAQGYCRTPGIYSDAQVAAWRQVTAAVAERGGSMICQIMHCGRVGHADNKAAGGEFVAPSAIRCNAEIFTETGMQAMATPRALATEEIPSLIEEHVQAAKNAIAAGFAGVELHGTSGYLMAQFLSSGSNQRQDQYGGSVENRVRLVVETLTAIGGAIGFGRVGLRICPGNPFNDLYDEYPEQTFAELLKQIEPLGLAYLHVIRMASTGIDNLALARAHFNGAIIGNDSYDAAEAEQTIAAGELAAVSFGRPFIANPDFVERIGSGAALNKINFKTLYTPGAAGYTDYPALA</sequence>
<keyword evidence="3" id="KW-0560">Oxidoreductase</keyword>
<keyword evidence="6" id="KW-1185">Reference proteome</keyword>
<feature type="domain" description="NADH:flavin oxidoreductase/NADH oxidase N-terminal" evidence="4">
    <location>
        <begin position="7"/>
        <end position="332"/>
    </location>
</feature>
<dbReference type="OrthoDB" id="8523426at2"/>
<dbReference type="InterPro" id="IPR001155">
    <property type="entry name" value="OxRdtase_FMN_N"/>
</dbReference>
<dbReference type="GO" id="GO:0016628">
    <property type="term" value="F:oxidoreductase activity, acting on the CH-CH group of donors, NAD or NADP as acceptor"/>
    <property type="evidence" value="ECO:0007669"/>
    <property type="project" value="UniProtKB-ARBA"/>
</dbReference>
<comment type="caution">
    <text evidence="5">The sequence shown here is derived from an EMBL/GenBank/DDBJ whole genome shotgun (WGS) entry which is preliminary data.</text>
</comment>
<comment type="cofactor">
    <cofactor evidence="1">
        <name>FMN</name>
        <dbReference type="ChEBI" id="CHEBI:58210"/>
    </cofactor>
</comment>
<evidence type="ECO:0000256" key="2">
    <source>
        <dbReference type="ARBA" id="ARBA00005979"/>
    </source>
</evidence>
<dbReference type="Gene3D" id="3.20.20.70">
    <property type="entry name" value="Aldolase class I"/>
    <property type="match status" value="1"/>
</dbReference>
<proteinExistence type="inferred from homology"/>
<reference evidence="5 6" key="1">
    <citation type="submission" date="2019-03" db="EMBL/GenBank/DDBJ databases">
        <title>Draft genome of Gammaproteobacteria bacterium LSUCC0057, a member of the SAR92 clade.</title>
        <authorList>
            <person name="Lanclos V.C."/>
            <person name="Doiron C."/>
            <person name="Henson M.W."/>
            <person name="Thrash J.C."/>
        </authorList>
    </citation>
    <scope>NUCLEOTIDE SEQUENCE [LARGE SCALE GENOMIC DNA]</scope>
    <source>
        <strain evidence="5 6">LSUCC0057</strain>
    </source>
</reference>
<dbReference type="FunFam" id="3.20.20.70:FF:000059">
    <property type="entry name" value="N-ethylmaleimide reductase, FMN-linked"/>
    <property type="match status" value="1"/>
</dbReference>
<dbReference type="Pfam" id="PF00724">
    <property type="entry name" value="Oxidored_FMN"/>
    <property type="match status" value="1"/>
</dbReference>
<accession>A0A4Y8UJ17</accession>
<dbReference type="InterPro" id="IPR013785">
    <property type="entry name" value="Aldolase_TIM"/>
</dbReference>
<evidence type="ECO:0000313" key="5">
    <source>
        <dbReference type="EMBL" id="TFH68805.1"/>
    </source>
</evidence>
<organism evidence="5 6">
    <name type="scientific">Gammaproteobacteria bacterium LSUCC0057</name>
    <dbReference type="NCBI Taxonomy" id="2559237"/>
    <lineage>
        <taxon>Bacteria</taxon>
        <taxon>Pseudomonadati</taxon>
        <taxon>Pseudomonadota</taxon>
        <taxon>Gammaproteobacteria</taxon>
        <taxon>Cellvibrionales</taxon>
        <taxon>Porticoccaceae</taxon>
        <taxon>SAR92 clade</taxon>
    </lineage>
</organism>
<dbReference type="GO" id="GO:0005829">
    <property type="term" value="C:cytosol"/>
    <property type="evidence" value="ECO:0007669"/>
    <property type="project" value="UniProtKB-ARBA"/>
</dbReference>
<dbReference type="Proteomes" id="UP000298133">
    <property type="component" value="Unassembled WGS sequence"/>
</dbReference>
<dbReference type="EMBL" id="SPIA01000001">
    <property type="protein sequence ID" value="TFH68805.1"/>
    <property type="molecule type" value="Genomic_DNA"/>
</dbReference>
<dbReference type="AlphaFoldDB" id="A0A4Y8UJ17"/>
<evidence type="ECO:0000256" key="3">
    <source>
        <dbReference type="ARBA" id="ARBA00023002"/>
    </source>
</evidence>
<evidence type="ECO:0000256" key="1">
    <source>
        <dbReference type="ARBA" id="ARBA00001917"/>
    </source>
</evidence>
<protein>
    <submittedName>
        <fullName evidence="5">Alkene reductase</fullName>
    </submittedName>
</protein>
<dbReference type="GO" id="GO:0010181">
    <property type="term" value="F:FMN binding"/>
    <property type="evidence" value="ECO:0007669"/>
    <property type="project" value="InterPro"/>
</dbReference>
<comment type="similarity">
    <text evidence="2">Belongs to the NADH:flavin oxidoreductase/NADH oxidase family.</text>
</comment>
<gene>
    <name evidence="5" type="ORF">E3W66_02310</name>
</gene>
<evidence type="ECO:0000313" key="6">
    <source>
        <dbReference type="Proteomes" id="UP000298133"/>
    </source>
</evidence>
<dbReference type="PANTHER" id="PTHR22893">
    <property type="entry name" value="NADH OXIDOREDUCTASE-RELATED"/>
    <property type="match status" value="1"/>
</dbReference>
<name>A0A4Y8UJ17_9GAMM</name>
<dbReference type="SUPFAM" id="SSF51395">
    <property type="entry name" value="FMN-linked oxidoreductases"/>
    <property type="match status" value="1"/>
</dbReference>